<feature type="signal peptide" evidence="3">
    <location>
        <begin position="1"/>
        <end position="19"/>
    </location>
</feature>
<dbReference type="SUPFAM" id="SSF88713">
    <property type="entry name" value="Glycoside hydrolase/deacetylase"/>
    <property type="match status" value="1"/>
</dbReference>
<dbReference type="InterPro" id="IPR037126">
    <property type="entry name" value="PdaC/RsiV-like_sf"/>
</dbReference>
<dbReference type="EMBL" id="VXRG01000078">
    <property type="protein sequence ID" value="MXY93629.1"/>
    <property type="molecule type" value="Genomic_DNA"/>
</dbReference>
<name>A0A6B0YUF5_9CHLR</name>
<dbReference type="InterPro" id="IPR050248">
    <property type="entry name" value="Polysacc_deacetylase_ArnD"/>
</dbReference>
<dbReference type="PANTHER" id="PTHR10587">
    <property type="entry name" value="GLYCOSYL TRANSFERASE-RELATED"/>
    <property type="match status" value="1"/>
</dbReference>
<accession>A0A6B0YUF5</accession>
<dbReference type="GO" id="GO:0016810">
    <property type="term" value="F:hydrolase activity, acting on carbon-nitrogen (but not peptide) bonds"/>
    <property type="evidence" value="ECO:0007669"/>
    <property type="project" value="InterPro"/>
</dbReference>
<keyword evidence="1" id="KW-0479">Metal-binding</keyword>
<sequence>MNRLYLTLPLAVLITFSLASCHPVALPPEQSTATAPSAPEATAPLVHASSFDATKYENVWVHAIEEVEHEGRSLLRVSYPFTEQESINARMEAVTQEFIDEWRLRATETEASYQEYKKESGTNPVTFITHYRQYFDVSIANENLIFFDIVRGINTGGTGSSYVVGYIFDRRTGAELTISDLFVDDSYLERLSDLTREALLESIAKEELYSDPEWVQSGTLPKAENFDNILLRENGTILVKFDKYQVAAGVSGVVDVVLPLSEIADLLKPEIRQLLGIDDQAAVSGTEVASVIEIEETENDGRSTLYVSYPTTDDDKVNALIEAVSRQFMEEFRITAAEIEESYQEYKKETGKEAASFVTHYRQDHDATVVNEQVLFFAVARSTYTGGSGNESVSSYVFDLHQGTEIPISDLFTDDSYLQRLSELSREALAERLRSQIAEREPDADDDRKESLFKSEYGQIETGTEPSAENFDFIVFQDGATVLLRFDKYQVASGVEGTVEVELAAADVSDLLRSEIRQLLGIDEDATTLKTDFGLAVASAWTPASSPVVMPVLSSRGRVPTLSRMLRISASAASPAEQVAEEEINCNDVPCVALTFDDGPSYYTEGLLDTLKEHNVKATFFVLGTQVRIQSETVQRMFQEGHQIGNHTWDHPNLTQLSDAQIREQLQLTDDLIAQVIGEKTPFLRPPYGAYNDNVLAASGLPIIFWSVDPLDWKDRDAATVAARIAEAPVGAIILSHDIHKSTVEAVPAIIAALHARGIHFVTVSKLFEPQTLHAQTVYIRQTDPPSQ</sequence>
<dbReference type="PROSITE" id="PS51677">
    <property type="entry name" value="NODB"/>
    <property type="match status" value="1"/>
</dbReference>
<dbReference type="PANTHER" id="PTHR10587:SF133">
    <property type="entry name" value="CHITIN DEACETYLASE 1-RELATED"/>
    <property type="match status" value="1"/>
</dbReference>
<keyword evidence="2" id="KW-0378">Hydrolase</keyword>
<evidence type="ECO:0000259" key="4">
    <source>
        <dbReference type="PROSITE" id="PS51677"/>
    </source>
</evidence>
<dbReference type="GO" id="GO:0046872">
    <property type="term" value="F:metal ion binding"/>
    <property type="evidence" value="ECO:0007669"/>
    <property type="project" value="UniProtKB-KW"/>
</dbReference>
<proteinExistence type="predicted"/>
<dbReference type="Gene3D" id="3.30.565.40">
    <property type="entry name" value="Fervidobacterium nodosum Rt17-B1 like"/>
    <property type="match status" value="2"/>
</dbReference>
<dbReference type="InterPro" id="IPR011330">
    <property type="entry name" value="Glyco_hydro/deAcase_b/a-brl"/>
</dbReference>
<dbReference type="PROSITE" id="PS51257">
    <property type="entry name" value="PROKAR_LIPOPROTEIN"/>
    <property type="match status" value="1"/>
</dbReference>
<dbReference type="Gene3D" id="3.20.20.370">
    <property type="entry name" value="Glycoside hydrolase/deacetylase"/>
    <property type="match status" value="1"/>
</dbReference>
<evidence type="ECO:0000256" key="2">
    <source>
        <dbReference type="ARBA" id="ARBA00022801"/>
    </source>
</evidence>
<evidence type="ECO:0000256" key="3">
    <source>
        <dbReference type="SAM" id="SignalP"/>
    </source>
</evidence>
<keyword evidence="3" id="KW-0732">Signal</keyword>
<gene>
    <name evidence="5" type="ORF">F4Y42_09290</name>
</gene>
<dbReference type="Gene3D" id="3.90.640.20">
    <property type="entry name" value="Heat-shock cognate protein, ATPase"/>
    <property type="match status" value="2"/>
</dbReference>
<dbReference type="AlphaFoldDB" id="A0A6B0YUF5"/>
<dbReference type="GO" id="GO:0005975">
    <property type="term" value="P:carbohydrate metabolic process"/>
    <property type="evidence" value="ECO:0007669"/>
    <property type="project" value="InterPro"/>
</dbReference>
<dbReference type="Pfam" id="PF01522">
    <property type="entry name" value="Polysacc_deac_1"/>
    <property type="match status" value="1"/>
</dbReference>
<comment type="caution">
    <text evidence="5">The sequence shown here is derived from an EMBL/GenBank/DDBJ whole genome shotgun (WGS) entry which is preliminary data.</text>
</comment>
<dbReference type="Pfam" id="PF11738">
    <property type="entry name" value="DUF3298"/>
    <property type="match status" value="2"/>
</dbReference>
<dbReference type="GO" id="GO:0016020">
    <property type="term" value="C:membrane"/>
    <property type="evidence" value="ECO:0007669"/>
    <property type="project" value="TreeGrafter"/>
</dbReference>
<dbReference type="CDD" id="cd10954">
    <property type="entry name" value="CE4_CtAXE_like"/>
    <property type="match status" value="1"/>
</dbReference>
<reference evidence="5" key="1">
    <citation type="submission" date="2019-09" db="EMBL/GenBank/DDBJ databases">
        <title>Characterisation of the sponge microbiome using genome-centric metagenomics.</title>
        <authorList>
            <person name="Engelberts J.P."/>
            <person name="Robbins S.J."/>
            <person name="De Goeij J.M."/>
            <person name="Aranda M."/>
            <person name="Bell S.C."/>
            <person name="Webster N.S."/>
        </authorList>
    </citation>
    <scope>NUCLEOTIDE SEQUENCE</scope>
    <source>
        <strain evidence="5">SB0664_bin_27</strain>
    </source>
</reference>
<feature type="chain" id="PRO_5025458891" evidence="3">
    <location>
        <begin position="20"/>
        <end position="788"/>
    </location>
</feature>
<feature type="domain" description="NodB homology" evidence="4">
    <location>
        <begin position="590"/>
        <end position="762"/>
    </location>
</feature>
<evidence type="ECO:0000256" key="1">
    <source>
        <dbReference type="ARBA" id="ARBA00022723"/>
    </source>
</evidence>
<protein>
    <submittedName>
        <fullName evidence="5">Polysaccharide deacetylase family protein</fullName>
    </submittedName>
</protein>
<dbReference type="InterPro" id="IPR002509">
    <property type="entry name" value="NODB_dom"/>
</dbReference>
<dbReference type="InterPro" id="IPR021729">
    <property type="entry name" value="DUF3298"/>
</dbReference>
<evidence type="ECO:0000313" key="5">
    <source>
        <dbReference type="EMBL" id="MXY93629.1"/>
    </source>
</evidence>
<organism evidence="5">
    <name type="scientific">Caldilineaceae bacterium SB0664_bin_27</name>
    <dbReference type="NCBI Taxonomy" id="2605260"/>
    <lineage>
        <taxon>Bacteria</taxon>
        <taxon>Bacillati</taxon>
        <taxon>Chloroflexota</taxon>
        <taxon>Caldilineae</taxon>
        <taxon>Caldilineales</taxon>
        <taxon>Caldilineaceae</taxon>
    </lineage>
</organism>